<organism evidence="2 3">
    <name type="scientific">Plectus sambesii</name>
    <dbReference type="NCBI Taxonomy" id="2011161"/>
    <lineage>
        <taxon>Eukaryota</taxon>
        <taxon>Metazoa</taxon>
        <taxon>Ecdysozoa</taxon>
        <taxon>Nematoda</taxon>
        <taxon>Chromadorea</taxon>
        <taxon>Plectida</taxon>
        <taxon>Plectina</taxon>
        <taxon>Plectoidea</taxon>
        <taxon>Plectidae</taxon>
        <taxon>Plectus</taxon>
    </lineage>
</organism>
<dbReference type="PANTHER" id="PTHR12943">
    <property type="entry name" value="HOMOCYSTEINE-RESPONSIVE ENDOPLASMIC RETICULUM-RESIDENT UNIQUITIN-LIKE DOMAIN HERPUD PROTEIN FAMILY MEMBER"/>
    <property type="match status" value="1"/>
</dbReference>
<dbReference type="InterPro" id="IPR039751">
    <property type="entry name" value="HERPUD1/2"/>
</dbReference>
<protein>
    <submittedName>
        <fullName evidence="3">Uncharacterized protein</fullName>
    </submittedName>
</protein>
<dbReference type="PANTHER" id="PTHR12943:SF27">
    <property type="entry name" value="HOMOCYSTEINE-INDUCED ENDOPLASMIC RETICULUM PROTEIN, ISOFORM A"/>
    <property type="match status" value="1"/>
</dbReference>
<dbReference type="Proteomes" id="UP000887566">
    <property type="component" value="Unplaced"/>
</dbReference>
<name>A0A914VAD0_9BILA</name>
<keyword evidence="2" id="KW-1185">Reference proteome</keyword>
<evidence type="ECO:0000313" key="3">
    <source>
        <dbReference type="WBParaSite" id="PSAMB.scaffold1703size28591.g14605.t1"/>
    </source>
</evidence>
<feature type="compositionally biased region" description="Low complexity" evidence="1">
    <location>
        <begin position="115"/>
        <end position="134"/>
    </location>
</feature>
<dbReference type="GO" id="GO:0030968">
    <property type="term" value="P:endoplasmic reticulum unfolded protein response"/>
    <property type="evidence" value="ECO:0007669"/>
    <property type="project" value="TreeGrafter"/>
</dbReference>
<dbReference type="WBParaSite" id="PSAMB.scaffold1703size28591.g14605.t1">
    <property type="protein sequence ID" value="PSAMB.scaffold1703size28591.g14605.t1"/>
    <property type="gene ID" value="PSAMB.scaffold1703size28591.g14605"/>
</dbReference>
<feature type="compositionally biased region" description="Basic and acidic residues" evidence="1">
    <location>
        <begin position="149"/>
        <end position="162"/>
    </location>
</feature>
<evidence type="ECO:0000313" key="2">
    <source>
        <dbReference type="Proteomes" id="UP000887566"/>
    </source>
</evidence>
<dbReference type="AlphaFoldDB" id="A0A914VAD0"/>
<feature type="region of interest" description="Disordered" evidence="1">
    <location>
        <begin position="115"/>
        <end position="162"/>
    </location>
</feature>
<accession>A0A914VAD0</accession>
<reference evidence="3" key="1">
    <citation type="submission" date="2022-11" db="UniProtKB">
        <authorList>
            <consortium name="WormBaseParasite"/>
        </authorList>
    </citation>
    <scope>IDENTIFICATION</scope>
</reference>
<evidence type="ECO:0000256" key="1">
    <source>
        <dbReference type="SAM" id="MobiDB-lite"/>
    </source>
</evidence>
<sequence>MATPFPTFVPVTPPQTPVVAAGPAPNAFGPDQVAAPAPAPVAAPAEPPMNAQGGVAQDEDDLRERDWLDWIYTGIRAALLLTVIYFYTTPERLLGVALFILAMWAAQGGWNNFRRVQQPNNNNNAQQPAAGNVPVDENARQPVGDGNAEDDRVGDGEDRDRLETQPVVEPSAWVVFWSTCYTFVTSFFASLIPENPPPLNVN</sequence>
<proteinExistence type="predicted"/>